<evidence type="ECO:0000313" key="2">
    <source>
        <dbReference type="EMBL" id="CAB4903316.1"/>
    </source>
</evidence>
<gene>
    <name evidence="1" type="ORF">UFOPK2754_01514</name>
    <name evidence="2" type="ORF">UFOPK3543_00988</name>
</gene>
<sequence length="61" mass="6047">MLGGPGSAILAGKGIGTLGIASDLDGFDAANNFAANGWGEFSPGAYGFAAMVIVEIIDELD</sequence>
<reference evidence="2" key="1">
    <citation type="submission" date="2020-05" db="EMBL/GenBank/DDBJ databases">
        <authorList>
            <person name="Chiriac C."/>
            <person name="Salcher M."/>
            <person name="Ghai R."/>
            <person name="Kavagutti S V."/>
        </authorList>
    </citation>
    <scope>NUCLEOTIDE SEQUENCE</scope>
</reference>
<proteinExistence type="predicted"/>
<dbReference type="EMBL" id="CAFBMH010000026">
    <property type="protein sequence ID" value="CAB4903316.1"/>
    <property type="molecule type" value="Genomic_DNA"/>
</dbReference>
<accession>A0A6J7G834</accession>
<evidence type="ECO:0000313" key="1">
    <source>
        <dbReference type="EMBL" id="CAB4746031.1"/>
    </source>
</evidence>
<dbReference type="AlphaFoldDB" id="A0A6J7G834"/>
<protein>
    <submittedName>
        <fullName evidence="2">Unannotated protein</fullName>
    </submittedName>
</protein>
<name>A0A6J7G834_9ZZZZ</name>
<organism evidence="2">
    <name type="scientific">freshwater metagenome</name>
    <dbReference type="NCBI Taxonomy" id="449393"/>
    <lineage>
        <taxon>unclassified sequences</taxon>
        <taxon>metagenomes</taxon>
        <taxon>ecological metagenomes</taxon>
    </lineage>
</organism>
<dbReference type="EMBL" id="CAEZYR010000050">
    <property type="protein sequence ID" value="CAB4746031.1"/>
    <property type="molecule type" value="Genomic_DNA"/>
</dbReference>